<dbReference type="EMBL" id="AQQR01000003">
    <property type="protein sequence ID" value="OWU74780.1"/>
    <property type="molecule type" value="Genomic_DNA"/>
</dbReference>
<dbReference type="Pfam" id="PF00202">
    <property type="entry name" value="Aminotran_3"/>
    <property type="match status" value="1"/>
</dbReference>
<dbReference type="PANTHER" id="PTHR45688:SF13">
    <property type="entry name" value="ALANINE--GLYOXYLATE AMINOTRANSFERASE 2-LIKE"/>
    <property type="match status" value="1"/>
</dbReference>
<dbReference type="InterPro" id="IPR015424">
    <property type="entry name" value="PyrdxlP-dep_Trfase"/>
</dbReference>
<evidence type="ECO:0000313" key="6">
    <source>
        <dbReference type="Proteomes" id="UP000215377"/>
    </source>
</evidence>
<evidence type="ECO:0000256" key="2">
    <source>
        <dbReference type="ARBA" id="ARBA00008954"/>
    </source>
</evidence>
<name>A0A225NT50_9RHOB</name>
<evidence type="ECO:0000313" key="5">
    <source>
        <dbReference type="EMBL" id="OWU74780.1"/>
    </source>
</evidence>
<dbReference type="PANTHER" id="PTHR45688">
    <property type="match status" value="1"/>
</dbReference>
<proteinExistence type="inferred from homology"/>
<dbReference type="InterPro" id="IPR049704">
    <property type="entry name" value="Aminotrans_3_PPA_site"/>
</dbReference>
<dbReference type="InterPro" id="IPR015422">
    <property type="entry name" value="PyrdxlP-dep_Trfase_small"/>
</dbReference>
<accession>A0A225NT50</accession>
<reference evidence="5 6" key="1">
    <citation type="submission" date="2013-04" db="EMBL/GenBank/DDBJ databases">
        <title>Oceanicola sp. 22II1-22F33 Genome Sequencing.</title>
        <authorList>
            <person name="Lai Q."/>
            <person name="Li G."/>
            <person name="Shao Z."/>
        </authorList>
    </citation>
    <scope>NUCLEOTIDE SEQUENCE [LARGE SCALE GENOMIC DNA]</scope>
    <source>
        <strain evidence="5 6">22II1-22F33</strain>
    </source>
</reference>
<dbReference type="GO" id="GO:0008483">
    <property type="term" value="F:transaminase activity"/>
    <property type="evidence" value="ECO:0007669"/>
    <property type="project" value="UniProtKB-KW"/>
</dbReference>
<evidence type="ECO:0000256" key="3">
    <source>
        <dbReference type="ARBA" id="ARBA00022898"/>
    </source>
</evidence>
<dbReference type="Gene3D" id="3.90.1150.10">
    <property type="entry name" value="Aspartate Aminotransferase, domain 1"/>
    <property type="match status" value="1"/>
</dbReference>
<keyword evidence="6" id="KW-1185">Reference proteome</keyword>
<gene>
    <name evidence="5" type="ORF">ATO3_09265</name>
</gene>
<dbReference type="PIRSF" id="PIRSF000521">
    <property type="entry name" value="Transaminase_4ab_Lys_Orn"/>
    <property type="match status" value="1"/>
</dbReference>
<keyword evidence="5" id="KW-0808">Transferase</keyword>
<dbReference type="InterPro" id="IPR015421">
    <property type="entry name" value="PyrdxlP-dep_Trfase_major"/>
</dbReference>
<dbReference type="PROSITE" id="PS00600">
    <property type="entry name" value="AA_TRANSFER_CLASS_3"/>
    <property type="match status" value="1"/>
</dbReference>
<comment type="cofactor">
    <cofactor evidence="1">
        <name>pyridoxal 5'-phosphate</name>
        <dbReference type="ChEBI" id="CHEBI:597326"/>
    </cofactor>
</comment>
<evidence type="ECO:0000256" key="4">
    <source>
        <dbReference type="RuleBase" id="RU003560"/>
    </source>
</evidence>
<sequence length="432" mass="45837">MSEETRQILDMNAFRPGVTQADPAVARRLRNLGAASVLFYREPIEMVAARGAWMEAKDGRRYLDCYNNVPSVGHSHPQVVAAVCDQIGRLNTNTRYVVEVVDTYIDALKAKLPESLENVVLTCSGSEANDLALRVARAATRARGVIVTETAYHGNTELTTQVSPSAWKRGGKPDWVECIPAPTPKTARNFGESVARAMAALQARGHRVAALLADSIFSSDGVYADPQGFLDAGVEAVRLAGGLFIADEVQPGFARTGSAFWGFARHGVVPDMVTMGKPMGNGFPMAGLAARPEHLAMFCRDVGYFNTFGGNPVAAAAGLAVLRVIADEGLEENAAWAGGRLKSGLGRLAKETGCLGEIRGAGLFLGVDIRKAESGRPDPDRTSGIINGLRDEGVLIGAAGKHGATLKIRPPLCLSAEEVDHFLGAFERVVAG</sequence>
<evidence type="ECO:0000256" key="1">
    <source>
        <dbReference type="ARBA" id="ARBA00001933"/>
    </source>
</evidence>
<protein>
    <submittedName>
        <fullName evidence="5">4-aminobutyrate aminotransferase</fullName>
    </submittedName>
</protein>
<dbReference type="SUPFAM" id="SSF53383">
    <property type="entry name" value="PLP-dependent transferases"/>
    <property type="match status" value="1"/>
</dbReference>
<dbReference type="CDD" id="cd00610">
    <property type="entry name" value="OAT_like"/>
    <property type="match status" value="1"/>
</dbReference>
<dbReference type="Gene3D" id="3.40.640.10">
    <property type="entry name" value="Type I PLP-dependent aspartate aminotransferase-like (Major domain)"/>
    <property type="match status" value="1"/>
</dbReference>
<dbReference type="Proteomes" id="UP000215377">
    <property type="component" value="Unassembled WGS sequence"/>
</dbReference>
<dbReference type="AlphaFoldDB" id="A0A225NT50"/>
<organism evidence="5 6">
    <name type="scientific">Marinibacterium profundimaris</name>
    <dbReference type="NCBI Taxonomy" id="1679460"/>
    <lineage>
        <taxon>Bacteria</taxon>
        <taxon>Pseudomonadati</taxon>
        <taxon>Pseudomonadota</taxon>
        <taxon>Alphaproteobacteria</taxon>
        <taxon>Rhodobacterales</taxon>
        <taxon>Paracoccaceae</taxon>
        <taxon>Marinibacterium</taxon>
    </lineage>
</organism>
<comment type="caution">
    <text evidence="5">The sequence shown here is derived from an EMBL/GenBank/DDBJ whole genome shotgun (WGS) entry which is preliminary data.</text>
</comment>
<dbReference type="InterPro" id="IPR005814">
    <property type="entry name" value="Aminotrans_3"/>
</dbReference>
<keyword evidence="3 4" id="KW-0663">Pyridoxal phosphate</keyword>
<keyword evidence="5" id="KW-0032">Aminotransferase</keyword>
<comment type="similarity">
    <text evidence="2 4">Belongs to the class-III pyridoxal-phosphate-dependent aminotransferase family.</text>
</comment>
<dbReference type="GO" id="GO:0030170">
    <property type="term" value="F:pyridoxal phosphate binding"/>
    <property type="evidence" value="ECO:0007669"/>
    <property type="project" value="InterPro"/>
</dbReference>